<feature type="transmembrane region" description="Helical" evidence="1">
    <location>
        <begin position="157"/>
        <end position="179"/>
    </location>
</feature>
<evidence type="ECO:0000313" key="2">
    <source>
        <dbReference type="EMBL" id="QEV49055.1"/>
    </source>
</evidence>
<proteinExistence type="predicted"/>
<keyword evidence="3" id="KW-1185">Reference proteome</keyword>
<name>A0A5J6JEU8_STRVI</name>
<organism evidence="2 3">
    <name type="scientific">Streptomyces vinaceus</name>
    <dbReference type="NCBI Taxonomy" id="1960"/>
    <lineage>
        <taxon>Bacteria</taxon>
        <taxon>Bacillati</taxon>
        <taxon>Actinomycetota</taxon>
        <taxon>Actinomycetes</taxon>
        <taxon>Kitasatosporales</taxon>
        <taxon>Streptomycetaceae</taxon>
        <taxon>Streptomyces</taxon>
    </lineage>
</organism>
<keyword evidence="1" id="KW-0472">Membrane</keyword>
<dbReference type="GeneID" id="95615130"/>
<dbReference type="Proteomes" id="UP000325563">
    <property type="component" value="Chromosome"/>
</dbReference>
<dbReference type="RefSeq" id="WP_150529701.1">
    <property type="nucleotide sequence ID" value="NZ_BNBW01000024.1"/>
</dbReference>
<evidence type="ECO:0000256" key="1">
    <source>
        <dbReference type="SAM" id="Phobius"/>
    </source>
</evidence>
<feature type="transmembrane region" description="Helical" evidence="1">
    <location>
        <begin position="100"/>
        <end position="121"/>
    </location>
</feature>
<gene>
    <name evidence="2" type="ORF">CP980_31820</name>
</gene>
<feature type="transmembrane region" description="Helical" evidence="1">
    <location>
        <begin position="191"/>
        <end position="209"/>
    </location>
</feature>
<protein>
    <submittedName>
        <fullName evidence="2">DUF998 domain-containing protein</fullName>
    </submittedName>
</protein>
<keyword evidence="1" id="KW-0812">Transmembrane</keyword>
<sequence length="220" mass="23343">MRELTFTASRRLMAGGVLWASLVQIFVVNNAVVLPRASSQNLVDHIISALGVTRCGRVGGFRFCSPWHEAADVAWIVGGFCLVLGALLNAAVLPPDRLRNLAFGVLGASGVGLVSTGFNPYNLRPAVHLLSAGICFFCGALGVLLLGGMLRQAHRPYWGAAGIVCGVVSIVSATLTALRPDPYVQGLFERIAAWPSVVWVICFGAYLTVSARRASPGRRP</sequence>
<evidence type="ECO:0000313" key="3">
    <source>
        <dbReference type="Proteomes" id="UP000325563"/>
    </source>
</evidence>
<feature type="transmembrane region" description="Helical" evidence="1">
    <location>
        <begin position="127"/>
        <end position="150"/>
    </location>
</feature>
<dbReference type="AlphaFoldDB" id="A0A5J6JEU8"/>
<feature type="transmembrane region" description="Helical" evidence="1">
    <location>
        <begin position="73"/>
        <end position="93"/>
    </location>
</feature>
<feature type="transmembrane region" description="Helical" evidence="1">
    <location>
        <begin position="12"/>
        <end position="32"/>
    </location>
</feature>
<accession>A0A5J6JEU8</accession>
<dbReference type="EMBL" id="CP023692">
    <property type="protein sequence ID" value="QEV49055.1"/>
    <property type="molecule type" value="Genomic_DNA"/>
</dbReference>
<reference evidence="2 3" key="1">
    <citation type="submission" date="2017-09" db="EMBL/GenBank/DDBJ databases">
        <authorList>
            <person name="Lee N."/>
            <person name="Cho B.-K."/>
        </authorList>
    </citation>
    <scope>NUCLEOTIDE SEQUENCE [LARGE SCALE GENOMIC DNA]</scope>
    <source>
        <strain evidence="2 3">ATCC 27476</strain>
    </source>
</reference>
<dbReference type="KEGG" id="svn:CP980_31820"/>
<dbReference type="InterPro" id="IPR009339">
    <property type="entry name" value="DUF998"/>
</dbReference>
<keyword evidence="1" id="KW-1133">Transmembrane helix</keyword>
<dbReference type="Pfam" id="PF06197">
    <property type="entry name" value="DUF998"/>
    <property type="match status" value="1"/>
</dbReference>